<dbReference type="EMBL" id="JBEDNW010000003">
    <property type="protein sequence ID" value="MEZ3166828.1"/>
    <property type="molecule type" value="Genomic_DNA"/>
</dbReference>
<dbReference type="Pfam" id="PF11645">
    <property type="entry name" value="PDDEXK_5"/>
    <property type="match status" value="1"/>
</dbReference>
<dbReference type="GO" id="GO:0003676">
    <property type="term" value="F:nucleic acid binding"/>
    <property type="evidence" value="ECO:0007669"/>
    <property type="project" value="InterPro"/>
</dbReference>
<dbReference type="InterPro" id="IPR021671">
    <property type="entry name" value="PD(D/E)XK_Endonuc"/>
</dbReference>
<reference evidence="3 5" key="3">
    <citation type="submission" date="2024-06" db="EMBL/GenBank/DDBJ databases">
        <title>Halorubrum miltondacostae sp. nov., a potential PHA producer isolated from an inland solar saltern in Rio Maior, Portugal.</title>
        <authorList>
            <person name="Albuquerque L."/>
            <person name="Viver T."/>
            <person name="Barroso C."/>
            <person name="Claudino R."/>
            <person name="Galvan M."/>
            <person name="Simoes G."/>
            <person name="Lobo Da Cunha A."/>
            <person name="Egas C."/>
        </authorList>
    </citation>
    <scope>NUCLEOTIDE SEQUENCE [LARGE SCALE GENOMIC DNA]</scope>
    <source>
        <strain evidence="3 5">DSM 18646</strain>
    </source>
</reference>
<dbReference type="GO" id="GO:0004519">
    <property type="term" value="F:endonuclease activity"/>
    <property type="evidence" value="ECO:0007669"/>
    <property type="project" value="UniProtKB-KW"/>
</dbReference>
<organism evidence="2 4">
    <name type="scientific">Halorubrum ejinorense</name>
    <dbReference type="NCBI Taxonomy" id="425309"/>
    <lineage>
        <taxon>Archaea</taxon>
        <taxon>Methanobacteriati</taxon>
        <taxon>Methanobacteriota</taxon>
        <taxon>Stenosarchaea group</taxon>
        <taxon>Halobacteria</taxon>
        <taxon>Halobacteriales</taxon>
        <taxon>Haloferacaceae</taxon>
        <taxon>Halorubrum</taxon>
    </lineage>
</organism>
<dbReference type="Gene3D" id="3.40.1350.10">
    <property type="match status" value="1"/>
</dbReference>
<evidence type="ECO:0000313" key="5">
    <source>
        <dbReference type="Proteomes" id="UP001567571"/>
    </source>
</evidence>
<comment type="caution">
    <text evidence="2">The sequence shown here is derived from an EMBL/GenBank/DDBJ whole genome shotgun (WGS) entry which is preliminary data.</text>
</comment>
<keyword evidence="5" id="KW-1185">Reference proteome</keyword>
<gene>
    <name evidence="3" type="ORF">ABNG02_05760</name>
    <name evidence="2" type="ORF">GCM10008994_21590</name>
</gene>
<evidence type="ECO:0000313" key="3">
    <source>
        <dbReference type="EMBL" id="MEZ3166828.1"/>
    </source>
</evidence>
<name>A0AAV3SUA0_9EURY</name>
<sequence length="155" mass="17451">MSDRSERLASLEGPHERGQAAEAIVKSELVSRGVSVLIPAYDNEPYDVAIELGGEFHRIQIKTAFEATTDGAVRFRTRSTRTKSSGYEREGYDGRVDFFAVYAPVRDDAYLVSIEETSETQMTIRYEPAANNDRANVNWHAEYRLGTVLDRLRSA</sequence>
<accession>A0AAV3SUA0</accession>
<keyword evidence="3" id="KW-0378">Hydrolase</keyword>
<dbReference type="Proteomes" id="UP001501425">
    <property type="component" value="Unassembled WGS sequence"/>
</dbReference>
<proteinExistence type="predicted"/>
<keyword evidence="3" id="KW-0540">Nuclease</keyword>
<dbReference type="Proteomes" id="UP001567571">
    <property type="component" value="Unassembled WGS sequence"/>
</dbReference>
<evidence type="ECO:0000313" key="2">
    <source>
        <dbReference type="EMBL" id="GAA0546431.1"/>
    </source>
</evidence>
<dbReference type="RefSeq" id="WP_343778979.1">
    <property type="nucleotide sequence ID" value="NZ_BAAADQ010000013.1"/>
</dbReference>
<dbReference type="InterPro" id="IPR011856">
    <property type="entry name" value="tRNA_endonuc-like_dom_sf"/>
</dbReference>
<evidence type="ECO:0000259" key="1">
    <source>
        <dbReference type="Pfam" id="PF11645"/>
    </source>
</evidence>
<reference evidence="2" key="2">
    <citation type="submission" date="2023-12" db="EMBL/GenBank/DDBJ databases">
        <authorList>
            <person name="Sun Q."/>
            <person name="Inoue M."/>
        </authorList>
    </citation>
    <scope>NUCLEOTIDE SEQUENCE</scope>
    <source>
        <strain evidence="2">JCM 14265</strain>
    </source>
</reference>
<feature type="domain" description="PD(D/E)XK endonuclease" evidence="1">
    <location>
        <begin position="15"/>
        <end position="145"/>
    </location>
</feature>
<reference evidence="2" key="1">
    <citation type="journal article" date="2014" name="Int. J. Syst. Evol. Microbiol.">
        <title>Complete genome sequence of Corynebacterium casei LMG S-19264T (=DSM 44701T), isolated from a smear-ripened cheese.</title>
        <authorList>
            <consortium name="US DOE Joint Genome Institute (JGI-PGF)"/>
            <person name="Walter F."/>
            <person name="Albersmeier A."/>
            <person name="Kalinowski J."/>
            <person name="Ruckert C."/>
        </authorList>
    </citation>
    <scope>NUCLEOTIDE SEQUENCE</scope>
    <source>
        <strain evidence="2">JCM 14265</strain>
    </source>
</reference>
<dbReference type="EMBL" id="BAAADQ010000013">
    <property type="protein sequence ID" value="GAA0546431.1"/>
    <property type="molecule type" value="Genomic_DNA"/>
</dbReference>
<protein>
    <submittedName>
        <fullName evidence="3">Group I intron-associated PD-(D/E)XK endonuclease</fullName>
    </submittedName>
</protein>
<evidence type="ECO:0000313" key="4">
    <source>
        <dbReference type="Proteomes" id="UP001501425"/>
    </source>
</evidence>
<dbReference type="AlphaFoldDB" id="A0AAV3SUA0"/>
<keyword evidence="3" id="KW-0255">Endonuclease</keyword>